<dbReference type="Pfam" id="PF04492">
    <property type="entry name" value="Phage_rep_O"/>
    <property type="match status" value="1"/>
</dbReference>
<dbReference type="InterPro" id="IPR036388">
    <property type="entry name" value="WH-like_DNA-bd_sf"/>
</dbReference>
<dbReference type="Gene3D" id="1.10.10.10">
    <property type="entry name" value="Winged helix-like DNA-binding domain superfamily/Winged helix DNA-binding domain"/>
    <property type="match status" value="1"/>
</dbReference>
<dbReference type="EMBL" id="BARV01035569">
    <property type="protein sequence ID" value="GAI57922.1"/>
    <property type="molecule type" value="Genomic_DNA"/>
</dbReference>
<dbReference type="InterPro" id="IPR006497">
    <property type="entry name" value="Phage_lambda_VrpO_N"/>
</dbReference>
<accession>X1PNN9</accession>
<gene>
    <name evidence="2" type="ORF">S06H3_55474</name>
</gene>
<feature type="domain" description="Bacteriophage lambda Replication protein O N-terminal" evidence="1">
    <location>
        <begin position="7"/>
        <end position="95"/>
    </location>
</feature>
<dbReference type="GO" id="GO:0006260">
    <property type="term" value="P:DNA replication"/>
    <property type="evidence" value="ECO:0007669"/>
    <property type="project" value="InterPro"/>
</dbReference>
<evidence type="ECO:0000259" key="1">
    <source>
        <dbReference type="Pfam" id="PF04492"/>
    </source>
</evidence>
<proteinExistence type="predicted"/>
<feature type="non-terminal residue" evidence="2">
    <location>
        <position position="113"/>
    </location>
</feature>
<evidence type="ECO:0000313" key="2">
    <source>
        <dbReference type="EMBL" id="GAI57922.1"/>
    </source>
</evidence>
<sequence length="113" mass="12898">MRIRSSEGWGQLPRRIALALAGAKLNGSEGRIVWAIVYKTIAFTKLEDRIPRIQFVEITGIADRHLDFIFNSLLKKGVILRKDNVYGIQTDFSKWEIPPNQVVIQKIPPNQGR</sequence>
<dbReference type="AlphaFoldDB" id="X1PNN9"/>
<protein>
    <recommendedName>
        <fullName evidence="1">Bacteriophage lambda Replication protein O N-terminal domain-containing protein</fullName>
    </recommendedName>
</protein>
<name>X1PNN9_9ZZZZ</name>
<organism evidence="2">
    <name type="scientific">marine sediment metagenome</name>
    <dbReference type="NCBI Taxonomy" id="412755"/>
    <lineage>
        <taxon>unclassified sequences</taxon>
        <taxon>metagenomes</taxon>
        <taxon>ecological metagenomes</taxon>
    </lineage>
</organism>
<comment type="caution">
    <text evidence="2">The sequence shown here is derived from an EMBL/GenBank/DDBJ whole genome shotgun (WGS) entry which is preliminary data.</text>
</comment>
<reference evidence="2" key="1">
    <citation type="journal article" date="2014" name="Front. Microbiol.">
        <title>High frequency of phylogenetically diverse reductive dehalogenase-homologous genes in deep subseafloor sedimentary metagenomes.</title>
        <authorList>
            <person name="Kawai M."/>
            <person name="Futagami T."/>
            <person name="Toyoda A."/>
            <person name="Takaki Y."/>
            <person name="Nishi S."/>
            <person name="Hori S."/>
            <person name="Arai W."/>
            <person name="Tsubouchi T."/>
            <person name="Morono Y."/>
            <person name="Uchiyama I."/>
            <person name="Ito T."/>
            <person name="Fujiyama A."/>
            <person name="Inagaki F."/>
            <person name="Takami H."/>
        </authorList>
    </citation>
    <scope>NUCLEOTIDE SEQUENCE</scope>
    <source>
        <strain evidence="2">Expedition CK06-06</strain>
    </source>
</reference>